<accession>A0ABY4PDB0</accession>
<dbReference type="InterPro" id="IPR009242">
    <property type="entry name" value="DUF896"/>
</dbReference>
<dbReference type="PANTHER" id="PTHR37300:SF1">
    <property type="entry name" value="UPF0291 PROTEIN YNZC"/>
    <property type="match status" value="1"/>
</dbReference>
<gene>
    <name evidence="3" type="ORF">MOO47_06825</name>
</gene>
<dbReference type="PANTHER" id="PTHR37300">
    <property type="entry name" value="UPF0291 PROTEIN CBO2609/CLC_2481"/>
    <property type="match status" value="1"/>
</dbReference>
<keyword evidence="4" id="KW-1185">Reference proteome</keyword>
<organism evidence="3 4">
    <name type="scientific">Bombilactobacillus thymidiniphilus</name>
    <dbReference type="NCBI Taxonomy" id="2923363"/>
    <lineage>
        <taxon>Bacteria</taxon>
        <taxon>Bacillati</taxon>
        <taxon>Bacillota</taxon>
        <taxon>Bacilli</taxon>
        <taxon>Lactobacillales</taxon>
        <taxon>Lactobacillaceae</taxon>
        <taxon>Bombilactobacillus</taxon>
    </lineage>
</organism>
<keyword evidence="1 2" id="KW-0963">Cytoplasm</keyword>
<protein>
    <recommendedName>
        <fullName evidence="2">UPF0291 protein MOO47_06825</fullName>
    </recommendedName>
</protein>
<dbReference type="EMBL" id="CP093365">
    <property type="protein sequence ID" value="UQS83481.1"/>
    <property type="molecule type" value="Genomic_DNA"/>
</dbReference>
<comment type="similarity">
    <text evidence="2">Belongs to the UPF0291 family.</text>
</comment>
<dbReference type="Gene3D" id="1.10.287.540">
    <property type="entry name" value="Helix hairpin bin"/>
    <property type="match status" value="1"/>
</dbReference>
<evidence type="ECO:0000256" key="1">
    <source>
        <dbReference type="ARBA" id="ARBA00022490"/>
    </source>
</evidence>
<reference evidence="3 4" key="1">
    <citation type="journal article" date="2022" name="Int. J. Syst. Evol. Microbiol.">
        <title>Apilactobacillus apisilvae sp. nov., Nicolia spurrieriana gen. nov. sp. nov., Bombilactobacillus folatiphilus sp. nov. and Bombilactobacillus thymidiniphilus sp. nov., four new lactic acid bacterial isolates from stingless bees Tetragonula carbonaria and Austroplebeia australis.</title>
        <authorList>
            <person name="Oliphant S.A."/>
            <person name="Watson-Haigh N.S."/>
            <person name="Sumby K.M."/>
            <person name="Gardner J."/>
            <person name="Groom S."/>
            <person name="Jiranek V."/>
        </authorList>
    </citation>
    <scope>NUCLEOTIDE SEQUENCE [LARGE SCALE GENOMIC DNA]</scope>
    <source>
        <strain evidence="3 4">SG4_A1</strain>
    </source>
</reference>
<dbReference type="Pfam" id="PF05979">
    <property type="entry name" value="DUF896"/>
    <property type="match status" value="1"/>
</dbReference>
<dbReference type="SUPFAM" id="SSF158221">
    <property type="entry name" value="YnzC-like"/>
    <property type="match status" value="1"/>
</dbReference>
<evidence type="ECO:0000313" key="4">
    <source>
        <dbReference type="Proteomes" id="UP000831947"/>
    </source>
</evidence>
<comment type="subcellular location">
    <subcellularLocation>
        <location evidence="2">Cytoplasm</location>
    </subcellularLocation>
</comment>
<evidence type="ECO:0000256" key="2">
    <source>
        <dbReference type="HAMAP-Rule" id="MF_01103"/>
    </source>
</evidence>
<dbReference type="Proteomes" id="UP000831947">
    <property type="component" value="Chromosome"/>
</dbReference>
<dbReference type="HAMAP" id="MF_01103">
    <property type="entry name" value="UPF0291"/>
    <property type="match status" value="1"/>
</dbReference>
<evidence type="ECO:0000313" key="3">
    <source>
        <dbReference type="EMBL" id="UQS83481.1"/>
    </source>
</evidence>
<dbReference type="RefSeq" id="WP_249512707.1">
    <property type="nucleotide sequence ID" value="NZ_CP093365.1"/>
</dbReference>
<proteinExistence type="inferred from homology"/>
<sequence>MTKQEKNSQPPELVKRINELAQKQKMGTLTDAEAKEQGKLRQEYLANFRQGLKDRIEHTKLYDKNGNEITSRKVRNLQQKNGWRKD</sequence>
<name>A0ABY4PDB0_9LACO</name>